<keyword evidence="2" id="KW-1185">Reference proteome</keyword>
<protein>
    <submittedName>
        <fullName evidence="1">Uncharacterized protein</fullName>
    </submittedName>
</protein>
<reference evidence="1 2" key="1">
    <citation type="submission" date="2018-05" db="EMBL/GenBank/DDBJ databases">
        <title>Genetic diversity of glacier-inhabiting Cryobacterium bacteria in China and description of Cryobacterium mengkeensis sp. nov. and Arthrobacter glacialis sp. nov.</title>
        <authorList>
            <person name="Liu Q."/>
            <person name="Xin Y.-H."/>
        </authorList>
    </citation>
    <scope>NUCLEOTIDE SEQUENCE [LARGE SCALE GENOMIC DNA]</scope>
    <source>
        <strain evidence="1 2">GP3</strain>
    </source>
</reference>
<dbReference type="EMBL" id="QHLZ01000004">
    <property type="protein sequence ID" value="PXA66017.1"/>
    <property type="molecule type" value="Genomic_DNA"/>
</dbReference>
<organism evidence="1 2">
    <name type="scientific">Arthrobacter psychrochitiniphilus</name>
    <dbReference type="NCBI Taxonomy" id="291045"/>
    <lineage>
        <taxon>Bacteria</taxon>
        <taxon>Bacillati</taxon>
        <taxon>Actinomycetota</taxon>
        <taxon>Actinomycetes</taxon>
        <taxon>Micrococcales</taxon>
        <taxon>Micrococcaceae</taxon>
        <taxon>Arthrobacter</taxon>
    </lineage>
</organism>
<proteinExistence type="predicted"/>
<evidence type="ECO:0000313" key="1">
    <source>
        <dbReference type="EMBL" id="PXA66017.1"/>
    </source>
</evidence>
<dbReference type="AlphaFoldDB" id="A0A2V3DS55"/>
<name>A0A2V3DS55_9MICC</name>
<evidence type="ECO:0000313" key="2">
    <source>
        <dbReference type="Proteomes" id="UP000246303"/>
    </source>
</evidence>
<dbReference type="OrthoDB" id="4943930at2"/>
<comment type="caution">
    <text evidence="1">The sequence shown here is derived from an EMBL/GenBank/DDBJ whole genome shotgun (WGS) entry which is preliminary data.</text>
</comment>
<accession>A0A2V3DS55</accession>
<dbReference type="Proteomes" id="UP000246303">
    <property type="component" value="Unassembled WGS sequence"/>
</dbReference>
<gene>
    <name evidence="1" type="ORF">CVS29_08475</name>
</gene>
<dbReference type="RefSeq" id="WP_110105882.1">
    <property type="nucleotide sequence ID" value="NZ_JACBZZ010000001.1"/>
</dbReference>
<sequence length="262" mass="28175">MSEQPPWPDYPAHVPDPNTGQQYPQYAPRQQHAQPYYGTPHFIQPAPKKKPALPWILAGGGVLALAGVIGAVVLVSTLLGGGVKANMVAAPVTGASFQYPEGWLRTDENKTVINSDGSQPEERFSAINKVKDATALMVYEGGARPEAAVTPEKIHTAIDQGLAGQLAASPDELLYYRSTAGFGCLDDFGYTNEPAIVERDGMYGYSYGYTCHSYQGNVTGEYFVAYDSTGVSHRMTVEAKSSEWASSKRLLQSITASLHPAA</sequence>